<evidence type="ECO:0000313" key="3">
    <source>
        <dbReference type="Proteomes" id="UP000572754"/>
    </source>
</evidence>
<dbReference type="AlphaFoldDB" id="A0A8H5UDE6"/>
<comment type="caution">
    <text evidence="2">The sequence shown here is derived from an EMBL/GenBank/DDBJ whole genome shotgun (WGS) entry which is preliminary data.</text>
</comment>
<name>A0A8H5UDE6_FUSCI</name>
<evidence type="ECO:0000256" key="1">
    <source>
        <dbReference type="SAM" id="MobiDB-lite"/>
    </source>
</evidence>
<dbReference type="Proteomes" id="UP000572754">
    <property type="component" value="Unassembled WGS sequence"/>
</dbReference>
<evidence type="ECO:0000313" key="2">
    <source>
        <dbReference type="EMBL" id="KAF5685393.1"/>
    </source>
</evidence>
<sequence length="467" mass="53380">MADEVDAPDNTMLRAQSRLPKVVTLLTPVDNTTKTDEGDSKYTISTEYDCDPRKFASYDGRSYWCLWEPMAVTEYQLTKLPSHNNSNIHTVQVGCRTYAAKLSDNPEAIKKEVQNHISVVKKMNASWSEATRDFYEGREDIPTGRSTGSGRRNKRKLNRRSKQPDVPGQPYVPYSVCEIIRKDHEGQDIPTAGYVTSFIPPLHPATVRALVNTFIDSSIQESVKNDPNLSNVRLQVQLGMMAPPDDPLSTRLLSRPVYLDQVLYETEKYLERWCEQMGIALAILHWECRLDAAGVKFYLAPEKRGHTRLWMTNFGDCKPLQPGQDETKAMAKAIYDNPVWPRSPLKRNKADGKEYWLKMRTYESFIRAYTTASENILSRDSPESIKRYPIRFNEKLAFMSSGSSPILDGIQDTLDKLKRISLKFWERKATRNRVSGVPNVSRRKVSMNFRVSGLLACVWHCFGSNFV</sequence>
<reference evidence="2 3" key="2">
    <citation type="submission" date="2020-05" db="EMBL/GenBank/DDBJ databases">
        <title>Identification and distribution of gene clusters putatively required for synthesis of sphingolipid metabolism inhibitors in phylogenetically diverse species of the filamentous fungus Fusarium.</title>
        <authorList>
            <person name="Kim H.-S."/>
            <person name="Busman M."/>
            <person name="Brown D.W."/>
            <person name="Divon H."/>
            <person name="Uhlig S."/>
            <person name="Proctor R.H."/>
        </authorList>
    </citation>
    <scope>NUCLEOTIDE SEQUENCE [LARGE SCALE GENOMIC DNA]</scope>
    <source>
        <strain evidence="2 3">NRRL 25331</strain>
    </source>
</reference>
<proteinExistence type="predicted"/>
<protein>
    <recommendedName>
        <fullName evidence="4">DUF3669 domain-containing protein</fullName>
    </recommendedName>
</protein>
<evidence type="ECO:0008006" key="4">
    <source>
        <dbReference type="Google" id="ProtNLM"/>
    </source>
</evidence>
<organism evidence="2 3">
    <name type="scientific">Fusarium circinatum</name>
    <name type="common">Pitch canker fungus</name>
    <name type="synonym">Gibberella circinata</name>
    <dbReference type="NCBI Taxonomy" id="48490"/>
    <lineage>
        <taxon>Eukaryota</taxon>
        <taxon>Fungi</taxon>
        <taxon>Dikarya</taxon>
        <taxon>Ascomycota</taxon>
        <taxon>Pezizomycotina</taxon>
        <taxon>Sordariomycetes</taxon>
        <taxon>Hypocreomycetidae</taxon>
        <taxon>Hypocreales</taxon>
        <taxon>Nectriaceae</taxon>
        <taxon>Fusarium</taxon>
        <taxon>Fusarium fujikuroi species complex</taxon>
    </lineage>
</organism>
<accession>A0A8H5UDE6</accession>
<feature type="region of interest" description="Disordered" evidence="1">
    <location>
        <begin position="138"/>
        <end position="170"/>
    </location>
</feature>
<feature type="compositionally biased region" description="Basic residues" evidence="1">
    <location>
        <begin position="151"/>
        <end position="161"/>
    </location>
</feature>
<reference evidence="3" key="1">
    <citation type="journal article" date="2020" name="BMC Genomics">
        <title>Correction to: Identification and distribution of gene clusters required for synthesis of sphingolipid metabolism inhibitors in diverse species of the filamentous fungus Fusarium.</title>
        <authorList>
            <person name="Kim H.S."/>
            <person name="Lohmar J.M."/>
            <person name="Busman M."/>
            <person name="Brown D.W."/>
            <person name="Naumann T.A."/>
            <person name="Divon H.H."/>
            <person name="Lysoe E."/>
            <person name="Uhlig S."/>
            <person name="Proctor R.H."/>
        </authorList>
    </citation>
    <scope>NUCLEOTIDE SEQUENCE [LARGE SCALE GENOMIC DNA]</scope>
    <source>
        <strain evidence="3">NRRL 25331</strain>
    </source>
</reference>
<keyword evidence="3" id="KW-1185">Reference proteome</keyword>
<dbReference type="EMBL" id="JAAQPE010000111">
    <property type="protein sequence ID" value="KAF5685393.1"/>
    <property type="molecule type" value="Genomic_DNA"/>
</dbReference>
<gene>
    <name evidence="2" type="ORF">FCIRC_3451</name>
</gene>